<dbReference type="PANTHER" id="PTHR22926:SF5">
    <property type="entry name" value="PHOSPHO-N-ACETYLMURAMOYL-PENTAPEPTIDE-TRANSFERASE HOMOLOG"/>
    <property type="match status" value="1"/>
</dbReference>
<evidence type="ECO:0000313" key="15">
    <source>
        <dbReference type="EMBL" id="CAA9559415.1"/>
    </source>
</evidence>
<feature type="binding site" evidence="14">
    <location>
        <position position="266"/>
    </location>
    <ligand>
        <name>Mg(2+)</name>
        <dbReference type="ChEBI" id="CHEBI:18420"/>
    </ligand>
</feature>
<keyword evidence="9 12" id="KW-0472">Membrane</keyword>
<dbReference type="GO" id="GO:0046872">
    <property type="term" value="F:metal ion binding"/>
    <property type="evidence" value="ECO:0007669"/>
    <property type="project" value="UniProtKB-KW"/>
</dbReference>
<comment type="function">
    <text evidence="12">Catalyzes the initial step of the lipid cycle reactions in the biosynthesis of the cell wall peptidoglycan: transfers peptidoglycan precursor phospho-MurNAc-pentapeptide from UDP-MurNAc-pentapeptide onto the lipid carrier undecaprenyl phosphate, yielding undecaprenyl-pyrophosphoryl-MurNAc-pentapeptide, known as lipid I.</text>
</comment>
<keyword evidence="12" id="KW-1003">Cell membrane</keyword>
<dbReference type="GO" id="GO:0051301">
    <property type="term" value="P:cell division"/>
    <property type="evidence" value="ECO:0007669"/>
    <property type="project" value="UniProtKB-KW"/>
</dbReference>
<feature type="transmembrane region" description="Helical" evidence="12">
    <location>
        <begin position="38"/>
        <end position="60"/>
    </location>
</feature>
<comment type="catalytic activity">
    <reaction evidence="12">
        <text>UDP-N-acetyl-alpha-D-muramoyl-L-alanyl-gamma-D-glutamyl-meso-2,6-diaminopimeloyl-D-alanyl-D-alanine + di-trans,octa-cis-undecaprenyl phosphate = di-trans,octa-cis-undecaprenyl diphospho-N-acetyl-alpha-D-muramoyl-L-alanyl-D-glutamyl-meso-2,6-diaminopimeloyl-D-alanyl-D-alanine + UMP</text>
        <dbReference type="Rhea" id="RHEA:28386"/>
        <dbReference type="ChEBI" id="CHEBI:57865"/>
        <dbReference type="ChEBI" id="CHEBI:60392"/>
        <dbReference type="ChEBI" id="CHEBI:61386"/>
        <dbReference type="ChEBI" id="CHEBI:61387"/>
        <dbReference type="EC" id="2.7.8.13"/>
    </reaction>
</comment>
<evidence type="ECO:0000256" key="13">
    <source>
        <dbReference type="NCBIfam" id="TIGR00445"/>
    </source>
</evidence>
<evidence type="ECO:0000256" key="4">
    <source>
        <dbReference type="ARBA" id="ARBA00022679"/>
    </source>
</evidence>
<keyword evidence="4 12" id="KW-0808">Transferase</keyword>
<accession>A0A6J4US71</accession>
<dbReference type="GO" id="GO:0008963">
    <property type="term" value="F:phospho-N-acetylmuramoyl-pentapeptide-transferase activity"/>
    <property type="evidence" value="ECO:0007669"/>
    <property type="project" value="UniProtKB-UniRule"/>
</dbReference>
<dbReference type="NCBIfam" id="TIGR00445">
    <property type="entry name" value="mraY"/>
    <property type="match status" value="1"/>
</dbReference>
<evidence type="ECO:0000256" key="7">
    <source>
        <dbReference type="ARBA" id="ARBA00022984"/>
    </source>
</evidence>
<feature type="transmembrane region" description="Helical" evidence="12">
    <location>
        <begin position="262"/>
        <end position="281"/>
    </location>
</feature>
<keyword evidence="5 12" id="KW-0812">Transmembrane</keyword>
<evidence type="ECO:0000256" key="14">
    <source>
        <dbReference type="PIRSR" id="PIRSR600715-1"/>
    </source>
</evidence>
<feature type="transmembrane region" description="Helical" evidence="12">
    <location>
        <begin position="237"/>
        <end position="255"/>
    </location>
</feature>
<dbReference type="AlphaFoldDB" id="A0A6J4US71"/>
<feature type="transmembrane region" description="Helical" evidence="12">
    <location>
        <begin position="149"/>
        <end position="166"/>
    </location>
</feature>
<reference evidence="15" key="1">
    <citation type="submission" date="2020-02" db="EMBL/GenBank/DDBJ databases">
        <authorList>
            <person name="Meier V. D."/>
        </authorList>
    </citation>
    <scope>NUCLEOTIDE SEQUENCE</scope>
    <source>
        <strain evidence="15">AVDCRST_MAG73</strain>
    </source>
</reference>
<feature type="binding site" evidence="14">
    <location>
        <position position="206"/>
    </location>
    <ligand>
        <name>Mg(2+)</name>
        <dbReference type="ChEBI" id="CHEBI:18420"/>
    </ligand>
</feature>
<feature type="transmembrane region" description="Helical" evidence="12">
    <location>
        <begin position="111"/>
        <end position="129"/>
    </location>
</feature>
<keyword evidence="12 14" id="KW-0479">Metal-binding</keyword>
<evidence type="ECO:0000256" key="10">
    <source>
        <dbReference type="ARBA" id="ARBA00023306"/>
    </source>
</evidence>
<dbReference type="CDD" id="cd06852">
    <property type="entry name" value="GT_MraY"/>
    <property type="match status" value="1"/>
</dbReference>
<dbReference type="InterPro" id="IPR018480">
    <property type="entry name" value="PNAcMuramoyl-5peptid_Trfase_CS"/>
</dbReference>
<feature type="transmembrane region" description="Helical" evidence="12">
    <location>
        <begin position="345"/>
        <end position="363"/>
    </location>
</feature>
<dbReference type="EC" id="2.7.8.13" evidence="12 13"/>
<feature type="transmembrane region" description="Helical" evidence="12">
    <location>
        <begin position="287"/>
        <end position="312"/>
    </location>
</feature>
<keyword evidence="3 12" id="KW-0132">Cell division</keyword>
<comment type="cofactor">
    <cofactor evidence="12 14">
        <name>Mg(2+)</name>
        <dbReference type="ChEBI" id="CHEBI:18420"/>
    </cofactor>
</comment>
<evidence type="ECO:0000256" key="3">
    <source>
        <dbReference type="ARBA" id="ARBA00022618"/>
    </source>
</evidence>
<dbReference type="GO" id="GO:0009252">
    <property type="term" value="P:peptidoglycan biosynthetic process"/>
    <property type="evidence" value="ECO:0007669"/>
    <property type="project" value="UniProtKB-UniRule"/>
</dbReference>
<feature type="transmembrane region" description="Helical" evidence="12">
    <location>
        <begin position="214"/>
        <end position="231"/>
    </location>
</feature>
<keyword evidence="10 12" id="KW-0131">Cell cycle</keyword>
<protein>
    <recommendedName>
        <fullName evidence="12 13">Phospho-N-acetylmuramoyl-pentapeptide-transferase</fullName>
        <ecNumber evidence="12 13">2.7.8.13</ecNumber>
    </recommendedName>
    <alternativeName>
        <fullName evidence="12">UDP-MurNAc-pentapeptide phosphotransferase</fullName>
    </alternativeName>
</protein>
<organism evidence="15">
    <name type="scientific">uncultured Thermomicrobiales bacterium</name>
    <dbReference type="NCBI Taxonomy" id="1645740"/>
    <lineage>
        <taxon>Bacteria</taxon>
        <taxon>Pseudomonadati</taxon>
        <taxon>Thermomicrobiota</taxon>
        <taxon>Thermomicrobia</taxon>
        <taxon>Thermomicrobiales</taxon>
        <taxon>environmental samples</taxon>
    </lineage>
</organism>
<feature type="transmembrane region" description="Helical" evidence="12">
    <location>
        <begin position="81"/>
        <end position="105"/>
    </location>
</feature>
<dbReference type="InterPro" id="IPR003524">
    <property type="entry name" value="PNAcMuramoyl-5peptid_Trfase"/>
</dbReference>
<dbReference type="GO" id="GO:0071555">
    <property type="term" value="P:cell wall organization"/>
    <property type="evidence" value="ECO:0007669"/>
    <property type="project" value="UniProtKB-KW"/>
</dbReference>
<evidence type="ECO:0000256" key="9">
    <source>
        <dbReference type="ARBA" id="ARBA00023136"/>
    </source>
</evidence>
<name>A0A6J4US71_9BACT</name>
<dbReference type="EMBL" id="CADCWE010000235">
    <property type="protein sequence ID" value="CAA9559415.1"/>
    <property type="molecule type" value="Genomic_DNA"/>
</dbReference>
<evidence type="ECO:0000256" key="8">
    <source>
        <dbReference type="ARBA" id="ARBA00022989"/>
    </source>
</evidence>
<gene>
    <name evidence="12" type="primary">mraY</name>
    <name evidence="15" type="ORF">AVDCRST_MAG73-3595</name>
</gene>
<evidence type="ECO:0000256" key="11">
    <source>
        <dbReference type="ARBA" id="ARBA00023316"/>
    </source>
</evidence>
<comment type="pathway">
    <text evidence="12">Cell wall biogenesis; peptidoglycan biosynthesis.</text>
</comment>
<dbReference type="GO" id="GO:0005886">
    <property type="term" value="C:plasma membrane"/>
    <property type="evidence" value="ECO:0007669"/>
    <property type="project" value="UniProtKB-SubCell"/>
</dbReference>
<comment type="similarity">
    <text evidence="2 12">Belongs to the glycosyltransferase 4 family. MraY subfamily.</text>
</comment>
<dbReference type="GO" id="GO:0008360">
    <property type="term" value="P:regulation of cell shape"/>
    <property type="evidence" value="ECO:0007669"/>
    <property type="project" value="UniProtKB-KW"/>
</dbReference>
<comment type="subcellular location">
    <subcellularLocation>
        <location evidence="12">Cell membrane</location>
        <topology evidence="12">Multi-pass membrane protein</topology>
    </subcellularLocation>
    <subcellularLocation>
        <location evidence="1">Membrane</location>
        <topology evidence="1">Multi-pass membrane protein</topology>
    </subcellularLocation>
</comment>
<dbReference type="Pfam" id="PF00953">
    <property type="entry name" value="Glycos_transf_4"/>
    <property type="match status" value="1"/>
</dbReference>
<dbReference type="Pfam" id="PF10555">
    <property type="entry name" value="MraY_sig1"/>
    <property type="match status" value="1"/>
</dbReference>
<dbReference type="UniPathway" id="UPA00219"/>
<dbReference type="InterPro" id="IPR000715">
    <property type="entry name" value="Glycosyl_transferase_4"/>
</dbReference>
<evidence type="ECO:0000256" key="12">
    <source>
        <dbReference type="HAMAP-Rule" id="MF_00038"/>
    </source>
</evidence>
<evidence type="ECO:0000256" key="2">
    <source>
        <dbReference type="ARBA" id="ARBA00005583"/>
    </source>
</evidence>
<keyword evidence="8 12" id="KW-1133">Transmembrane helix</keyword>
<dbReference type="HAMAP" id="MF_00038">
    <property type="entry name" value="MraY"/>
    <property type="match status" value="1"/>
</dbReference>
<evidence type="ECO:0000256" key="5">
    <source>
        <dbReference type="ARBA" id="ARBA00022692"/>
    </source>
</evidence>
<keyword evidence="6 12" id="KW-0133">Cell shape</keyword>
<evidence type="ECO:0000256" key="1">
    <source>
        <dbReference type="ARBA" id="ARBA00004141"/>
    </source>
</evidence>
<evidence type="ECO:0000256" key="6">
    <source>
        <dbReference type="ARBA" id="ARBA00022960"/>
    </source>
</evidence>
<sequence>MIGVGDGWSDPDGSWSSRLAGLPLLIGSVMPADKEENMAVSLALAGLAFVVTLILGRPIITLLRQKKVGKRIRVDGPETHLIKSGTPTMGGLMIGLSVVLLTLVFNLLGRLSMLLPVGVLIAAGFLGAVDDRMSLVGGDKSGMTARFKFAWLSVFGLVAAALLHLPEPVGLALHHIYVPFFGRYDIGFVYFPIAAFAIIGMANGVNLADGLDTLAGGTAAIAFVAYGIIAYRQGQVGVVTFCFTMVGALMGFLWFNAHPAQVFMGDTGSLAIGAALATAAFMTGQWLLLPVVGLVFVAETASVMLQVGYFKLTKRRYGEGRRLFKITPLHHHFELHGWSETQVTMRFWMVAMMAGLMGVALALL</sequence>
<keyword evidence="11 12" id="KW-0961">Cell wall biogenesis/degradation</keyword>
<keyword evidence="12 14" id="KW-0460">Magnesium</keyword>
<proteinExistence type="inferred from homology"/>
<keyword evidence="7 12" id="KW-0573">Peptidoglycan synthesis</keyword>
<dbReference type="PANTHER" id="PTHR22926">
    <property type="entry name" value="PHOSPHO-N-ACETYLMURAMOYL-PENTAPEPTIDE-TRANSFERASE"/>
    <property type="match status" value="1"/>
</dbReference>
<feature type="transmembrane region" description="Helical" evidence="12">
    <location>
        <begin position="186"/>
        <end position="207"/>
    </location>
</feature>